<comment type="similarity">
    <text evidence="1 5 6">Belongs to the peptidase S8 family.</text>
</comment>
<evidence type="ECO:0000313" key="8">
    <source>
        <dbReference type="EMBL" id="RJG24876.1"/>
    </source>
</evidence>
<dbReference type="InterPro" id="IPR001119">
    <property type="entry name" value="SLH_dom"/>
</dbReference>
<feature type="domain" description="SLH" evidence="7">
    <location>
        <begin position="904"/>
        <end position="954"/>
    </location>
</feature>
<dbReference type="PROSITE" id="PS51272">
    <property type="entry name" value="SLH"/>
    <property type="match status" value="3"/>
</dbReference>
<dbReference type="InterPro" id="IPR023827">
    <property type="entry name" value="Peptidase_S8_Asp-AS"/>
</dbReference>
<evidence type="ECO:0000256" key="5">
    <source>
        <dbReference type="PROSITE-ProRule" id="PRU01240"/>
    </source>
</evidence>
<dbReference type="InterPro" id="IPR000209">
    <property type="entry name" value="Peptidase_S8/S53_dom"/>
</dbReference>
<feature type="active site" description="Charge relay system" evidence="5">
    <location>
        <position position="363"/>
    </location>
</feature>
<dbReference type="PRINTS" id="PR00723">
    <property type="entry name" value="SUBTILISIN"/>
</dbReference>
<evidence type="ECO:0000256" key="1">
    <source>
        <dbReference type="ARBA" id="ARBA00011073"/>
    </source>
</evidence>
<evidence type="ECO:0000256" key="3">
    <source>
        <dbReference type="ARBA" id="ARBA00022801"/>
    </source>
</evidence>
<evidence type="ECO:0000256" key="6">
    <source>
        <dbReference type="RuleBase" id="RU003355"/>
    </source>
</evidence>
<organism evidence="8 9">
    <name type="scientific">Paenibacillus thiaminolyticus</name>
    <name type="common">Bacillus thiaminolyticus</name>
    <dbReference type="NCBI Taxonomy" id="49283"/>
    <lineage>
        <taxon>Bacteria</taxon>
        <taxon>Bacillati</taxon>
        <taxon>Bacillota</taxon>
        <taxon>Bacilli</taxon>
        <taxon>Bacillales</taxon>
        <taxon>Paenibacillaceae</taxon>
        <taxon>Paenibacillus</taxon>
    </lineage>
</organism>
<keyword evidence="2 5" id="KW-0645">Protease</keyword>
<dbReference type="Gene3D" id="2.60.120.380">
    <property type="match status" value="2"/>
</dbReference>
<proteinExistence type="inferred from homology"/>
<evidence type="ECO:0000259" key="7">
    <source>
        <dbReference type="PROSITE" id="PS51272"/>
    </source>
</evidence>
<dbReference type="OrthoDB" id="9798386at2"/>
<accession>A0A3A3GKI5</accession>
<dbReference type="PANTHER" id="PTHR43806:SF11">
    <property type="entry name" value="CEREVISIN-RELATED"/>
    <property type="match status" value="1"/>
</dbReference>
<dbReference type="RefSeq" id="WP_119792650.1">
    <property type="nucleotide sequence ID" value="NZ_QYZD01000005.1"/>
</dbReference>
<feature type="active site" description="Charge relay system" evidence="5">
    <location>
        <position position="205"/>
    </location>
</feature>
<dbReference type="SUPFAM" id="SSF89260">
    <property type="entry name" value="Collagen-binding domain"/>
    <property type="match status" value="2"/>
</dbReference>
<feature type="active site" description="Charge relay system" evidence="5">
    <location>
        <position position="173"/>
    </location>
</feature>
<feature type="domain" description="SLH" evidence="7">
    <location>
        <begin position="779"/>
        <end position="839"/>
    </location>
</feature>
<dbReference type="Proteomes" id="UP000266177">
    <property type="component" value="Unassembled WGS sequence"/>
</dbReference>
<dbReference type="InterPro" id="IPR050131">
    <property type="entry name" value="Peptidase_S8_subtilisin-like"/>
</dbReference>
<dbReference type="EMBL" id="QYZD01000005">
    <property type="protein sequence ID" value="RJG24876.1"/>
    <property type="molecule type" value="Genomic_DNA"/>
</dbReference>
<keyword evidence="4 5" id="KW-0720">Serine protease</keyword>
<evidence type="ECO:0000256" key="2">
    <source>
        <dbReference type="ARBA" id="ARBA00022670"/>
    </source>
</evidence>
<dbReference type="PROSITE" id="PS00138">
    <property type="entry name" value="SUBTILASE_SER"/>
    <property type="match status" value="1"/>
</dbReference>
<evidence type="ECO:0000256" key="4">
    <source>
        <dbReference type="ARBA" id="ARBA00022825"/>
    </source>
</evidence>
<dbReference type="PROSITE" id="PS00136">
    <property type="entry name" value="SUBTILASE_ASP"/>
    <property type="match status" value="1"/>
</dbReference>
<dbReference type="InterPro" id="IPR015500">
    <property type="entry name" value="Peptidase_S8_subtilisin-rel"/>
</dbReference>
<dbReference type="GO" id="GO:0004252">
    <property type="term" value="F:serine-type endopeptidase activity"/>
    <property type="evidence" value="ECO:0007669"/>
    <property type="project" value="UniProtKB-UniRule"/>
</dbReference>
<comment type="caution">
    <text evidence="8">The sequence shown here is derived from an EMBL/GenBank/DDBJ whole genome shotgun (WGS) entry which is preliminary data.</text>
</comment>
<dbReference type="Gene3D" id="3.40.50.200">
    <property type="entry name" value="Peptidase S8/S53 domain"/>
    <property type="match status" value="1"/>
</dbReference>
<keyword evidence="3 5" id="KW-0378">Hydrolase</keyword>
<gene>
    <name evidence="8" type="ORF">DQX05_08510</name>
</gene>
<dbReference type="SUPFAM" id="SSF52743">
    <property type="entry name" value="Subtilisin-like"/>
    <property type="match status" value="1"/>
</dbReference>
<dbReference type="InterPro" id="IPR022398">
    <property type="entry name" value="Peptidase_S8_His-AS"/>
</dbReference>
<name>A0A3A3GKI5_PANTH</name>
<dbReference type="PROSITE" id="PS00137">
    <property type="entry name" value="SUBTILASE_HIS"/>
    <property type="match status" value="1"/>
</dbReference>
<dbReference type="InterPro" id="IPR023828">
    <property type="entry name" value="Peptidase_S8_Ser-AS"/>
</dbReference>
<protein>
    <submittedName>
        <fullName evidence="8">Peptidase S8</fullName>
    </submittedName>
</protein>
<dbReference type="Pfam" id="PF00082">
    <property type="entry name" value="Peptidase_S8"/>
    <property type="match status" value="1"/>
</dbReference>
<reference evidence="8 9" key="1">
    <citation type="submission" date="2018-09" db="EMBL/GenBank/DDBJ databases">
        <title>Paenibacillus SK2017-BO5.</title>
        <authorList>
            <person name="Piskunova J.V."/>
            <person name="Dubiley S.A."/>
            <person name="Severinov K.V."/>
        </authorList>
    </citation>
    <scope>NUCLEOTIDE SEQUENCE [LARGE SCALE GENOMIC DNA]</scope>
    <source>
        <strain evidence="8 9">BO5</strain>
    </source>
</reference>
<evidence type="ECO:0000313" key="9">
    <source>
        <dbReference type="Proteomes" id="UP000266177"/>
    </source>
</evidence>
<dbReference type="PROSITE" id="PS51892">
    <property type="entry name" value="SUBTILASE"/>
    <property type="match status" value="1"/>
</dbReference>
<dbReference type="Pfam" id="PF00395">
    <property type="entry name" value="SLH"/>
    <property type="match status" value="3"/>
</dbReference>
<dbReference type="PANTHER" id="PTHR43806">
    <property type="entry name" value="PEPTIDASE S8"/>
    <property type="match status" value="1"/>
</dbReference>
<dbReference type="AlphaFoldDB" id="A0A3A3GKI5"/>
<dbReference type="InterPro" id="IPR036852">
    <property type="entry name" value="Peptidase_S8/S53_dom_sf"/>
</dbReference>
<feature type="domain" description="SLH" evidence="7">
    <location>
        <begin position="840"/>
        <end position="903"/>
    </location>
</feature>
<dbReference type="GO" id="GO:0006508">
    <property type="term" value="P:proteolysis"/>
    <property type="evidence" value="ECO:0007669"/>
    <property type="project" value="UniProtKB-KW"/>
</dbReference>
<sequence length="954" mass="104710">MKTRWRTAVGSMLVAALALLVLVNSLTPLQAEIHNLRPVDRAGKDGTLLSLSEMRRESVANEEAADSWIVKWKHGHYDERLLANSDIVSEQQAVNISIVKPHQADAAGEWLETLRQSEHVEYVQPNQSVRTLNAGVKPNDPLYSQQSYLRQIGADKAWAQAKGNSNITIALVDTGVDLNHPDLKNNLVKGTNLLEAGLPMDDNGHGTSVAGVLASVGNNGKGTTGVLWNAKIMPIKALDAQGYGDEDKLGAGILYAVDHGAKIVVMSVGLYRYSKYMEDIVNYAEKKGVLLVAATGNDGLRYQEKVEVKYPAAYPTVLAVGGSSPDLLVEPRSNTGPEVDLVAPWHVYTTALGGGYKAEEGTSMSAPQAAGAAALLWSKYPGLKPYQIREHLRRTAQNIESPGWDRQTGYGLLRIDEALRIPYDEQAFGTNTTRGSARVFPIDTSLSGVFAPNQRTQWFAVDAPYEGTLQLSLERIQGKGTVQATHYVGKQSAGKTYSDAGGKKTPIPVKQGLNIIRLQHQGYEGKELLSYKLSSRFFIYEDPFESNDLQYQAYTIPARTQDIVGTFGHTGDVDWYMIQLPRKGTLRLKVSVDTVRIDPALEVRGSHIRTQWIDEEKEGRSESAVLTDLPAGKYYIQVQNVVTAHPEPVAGEYKLHVEYITQYTDPNEPNDKMYEAVTMSEGTEYVGVFDKDSDVDWFQFTVKSPVYGKVALKNLPSDRNVSMTVMTKEQKKIASAQSGAKLEQILAGAVLEPGTYYVRLTTDKKFDTKYYRLSFSTEPLIEGFRDIGGHWAQKAIVEAVRSKWISGYDEALFRPNRQITRAEAAAVLAKAFELGGSIQGAPTFTDVPAKHWAYADVSRVAKAGITGGIGNGRFGPGLPVKRAEMAVMMGKALGIKPERPAEAPFRDVPVNHWAAPMLAAMKEQGLIQGMDGDIFAPDRQATRAEFVSMLVALR</sequence>